<evidence type="ECO:0000259" key="1">
    <source>
        <dbReference type="SMART" id="SM00849"/>
    </source>
</evidence>
<dbReference type="SUPFAM" id="SSF56281">
    <property type="entry name" value="Metallo-hydrolase/oxidoreductase"/>
    <property type="match status" value="1"/>
</dbReference>
<accession>A0AAV4LH04</accession>
<keyword evidence="3" id="KW-1185">Reference proteome</keyword>
<dbReference type="CDD" id="cd07721">
    <property type="entry name" value="yflN-like_MBL-fold"/>
    <property type="match status" value="1"/>
</dbReference>
<protein>
    <submittedName>
        <fullName evidence="2">MBL fold metallo-hydrolase</fullName>
    </submittedName>
</protein>
<sequence>MRIRQHGFIYQLTFLPSLFPVNCYLVEEETELTLIDTALPYSHKGILQAAKKIGKPITRIVLTHAHEDHVGSLDHLKNALPKAMVMISKRDAKILEGDRALEPGEPQTPIRGGVPKWVQTRPDYLLNDGDRVGSLKAVFSPGHTPGSMAFIDMRNQALIAGDAFQTRGGIAVAGTVKPLFPFPAFGTWNKELAWESARRLRDLHPSLLAVGHGSMIMDPVEAMSRALKDAEKTLKRRGNYAERS</sequence>
<dbReference type="AlphaFoldDB" id="A0AAV4LH04"/>
<gene>
    <name evidence="2" type="ORF">DNHGIG_26700</name>
</gene>
<dbReference type="Pfam" id="PF00753">
    <property type="entry name" value="Lactamase_B"/>
    <property type="match status" value="1"/>
</dbReference>
<proteinExistence type="predicted"/>
<organism evidence="2 3">
    <name type="scientific">Collibacillus ludicampi</name>
    <dbReference type="NCBI Taxonomy" id="2771369"/>
    <lineage>
        <taxon>Bacteria</taxon>
        <taxon>Bacillati</taxon>
        <taxon>Bacillota</taxon>
        <taxon>Bacilli</taxon>
        <taxon>Bacillales</taxon>
        <taxon>Alicyclobacillaceae</taxon>
        <taxon>Collibacillus</taxon>
    </lineage>
</organism>
<dbReference type="InterPro" id="IPR036866">
    <property type="entry name" value="RibonucZ/Hydroxyglut_hydro"/>
</dbReference>
<dbReference type="InterPro" id="IPR050855">
    <property type="entry name" value="NDM-1-like"/>
</dbReference>
<dbReference type="RefSeq" id="WP_282201428.1">
    <property type="nucleotide sequence ID" value="NZ_BOQE01000001.1"/>
</dbReference>
<dbReference type="Proteomes" id="UP001057291">
    <property type="component" value="Unassembled WGS sequence"/>
</dbReference>
<evidence type="ECO:0000313" key="3">
    <source>
        <dbReference type="Proteomes" id="UP001057291"/>
    </source>
</evidence>
<reference evidence="2" key="1">
    <citation type="journal article" date="2023" name="Int. J. Syst. Evol. Microbiol.">
        <title>Collibacillus ludicampi gen. nov., sp. nov., a new soil bacterium of the family Alicyclobacillaceae.</title>
        <authorList>
            <person name="Jojima T."/>
            <person name="Ioku Y."/>
            <person name="Fukuta Y."/>
            <person name="Shirasaka N."/>
            <person name="Matsumura Y."/>
            <person name="Mori M."/>
        </authorList>
    </citation>
    <scope>NUCLEOTIDE SEQUENCE</scope>
    <source>
        <strain evidence="2">TP075</strain>
    </source>
</reference>
<dbReference type="SMART" id="SM00849">
    <property type="entry name" value="Lactamase_B"/>
    <property type="match status" value="1"/>
</dbReference>
<comment type="caution">
    <text evidence="2">The sequence shown here is derived from an EMBL/GenBank/DDBJ whole genome shotgun (WGS) entry which is preliminary data.</text>
</comment>
<evidence type="ECO:0000313" key="2">
    <source>
        <dbReference type="EMBL" id="GIM47121.1"/>
    </source>
</evidence>
<feature type="domain" description="Metallo-beta-lactamase" evidence="1">
    <location>
        <begin position="20"/>
        <end position="212"/>
    </location>
</feature>
<dbReference type="EMBL" id="BOQE01000001">
    <property type="protein sequence ID" value="GIM47121.1"/>
    <property type="molecule type" value="Genomic_DNA"/>
</dbReference>
<name>A0AAV4LH04_9BACL</name>
<dbReference type="PANTHER" id="PTHR42951">
    <property type="entry name" value="METALLO-BETA-LACTAMASE DOMAIN-CONTAINING"/>
    <property type="match status" value="1"/>
</dbReference>
<dbReference type="Gene3D" id="3.60.15.10">
    <property type="entry name" value="Ribonuclease Z/Hydroxyacylglutathione hydrolase-like"/>
    <property type="match status" value="1"/>
</dbReference>
<dbReference type="InterPro" id="IPR001279">
    <property type="entry name" value="Metallo-B-lactamas"/>
</dbReference>
<dbReference type="PANTHER" id="PTHR42951:SF9">
    <property type="entry name" value="METAL-DEPENDENT HYDROLASE"/>
    <property type="match status" value="1"/>
</dbReference>